<evidence type="ECO:0000313" key="3">
    <source>
        <dbReference type="Proteomes" id="UP000308267"/>
    </source>
</evidence>
<keyword evidence="3" id="KW-1185">Reference proteome</keyword>
<evidence type="ECO:0000256" key="1">
    <source>
        <dbReference type="SAM" id="Phobius"/>
    </source>
</evidence>
<name>A0A4S2LW71_OPIFE</name>
<keyword evidence="1" id="KW-0812">Transmembrane</keyword>
<keyword evidence="1" id="KW-0472">Membrane</keyword>
<dbReference type="Proteomes" id="UP000308267">
    <property type="component" value="Unassembled WGS sequence"/>
</dbReference>
<sequence length="154" mass="17570">MDLPKFKKFLPSILLHLTCCTRPLHLRSPVAFPPHQFAETSSHCPSVPSFCEHFGTFVSPVLSLRPPRKFKHCYQLVRVWWPKYHSSDLVRIGVIAVVIFRTQPGNHLFSAAYAFVLPVSLHDMLFLKIGKTAFVCLFVYLFVICFFAQACGSK</sequence>
<dbReference type="EMBL" id="SJOL01006382">
    <property type="protein sequence ID" value="TGZ68115.1"/>
    <property type="molecule type" value="Genomic_DNA"/>
</dbReference>
<gene>
    <name evidence="2" type="ORF">CRM22_004426</name>
</gene>
<proteinExistence type="predicted"/>
<protein>
    <submittedName>
        <fullName evidence="2">Uncharacterized protein</fullName>
    </submittedName>
</protein>
<feature type="transmembrane region" description="Helical" evidence="1">
    <location>
        <begin position="132"/>
        <end position="151"/>
    </location>
</feature>
<accession>A0A4S2LW71</accession>
<evidence type="ECO:0000313" key="2">
    <source>
        <dbReference type="EMBL" id="TGZ68115.1"/>
    </source>
</evidence>
<comment type="caution">
    <text evidence="2">The sequence shown here is derived from an EMBL/GenBank/DDBJ whole genome shotgun (WGS) entry which is preliminary data.</text>
</comment>
<dbReference type="AlphaFoldDB" id="A0A4S2LW71"/>
<reference evidence="2 3" key="1">
    <citation type="journal article" date="2019" name="BMC Genomics">
        <title>New insights from Opisthorchis felineus genome: update on genomics of the epidemiologically important liver flukes.</title>
        <authorList>
            <person name="Ershov N.I."/>
            <person name="Mordvinov V.A."/>
            <person name="Prokhortchouk E.B."/>
            <person name="Pakharukova M.Y."/>
            <person name="Gunbin K.V."/>
            <person name="Ustyantsev K."/>
            <person name="Genaev M.A."/>
            <person name="Blinov A.G."/>
            <person name="Mazur A."/>
            <person name="Boulygina E."/>
            <person name="Tsygankova S."/>
            <person name="Khrameeva E."/>
            <person name="Chekanov N."/>
            <person name="Fan G."/>
            <person name="Xiao A."/>
            <person name="Zhang H."/>
            <person name="Xu X."/>
            <person name="Yang H."/>
            <person name="Solovyev V."/>
            <person name="Lee S.M."/>
            <person name="Liu X."/>
            <person name="Afonnikov D.A."/>
            <person name="Skryabin K.G."/>
        </authorList>
    </citation>
    <scope>NUCLEOTIDE SEQUENCE [LARGE SCALE GENOMIC DNA]</scope>
    <source>
        <strain evidence="2">AK-0245</strain>
        <tissue evidence="2">Whole organism</tissue>
    </source>
</reference>
<organism evidence="2 3">
    <name type="scientific">Opisthorchis felineus</name>
    <dbReference type="NCBI Taxonomy" id="147828"/>
    <lineage>
        <taxon>Eukaryota</taxon>
        <taxon>Metazoa</taxon>
        <taxon>Spiralia</taxon>
        <taxon>Lophotrochozoa</taxon>
        <taxon>Platyhelminthes</taxon>
        <taxon>Trematoda</taxon>
        <taxon>Digenea</taxon>
        <taxon>Opisthorchiida</taxon>
        <taxon>Opisthorchiata</taxon>
        <taxon>Opisthorchiidae</taxon>
        <taxon>Opisthorchis</taxon>
    </lineage>
</organism>
<keyword evidence="1" id="KW-1133">Transmembrane helix</keyword>